<keyword evidence="3 6" id="KW-0812">Transmembrane</keyword>
<evidence type="ECO:0000259" key="7">
    <source>
        <dbReference type="Pfam" id="PF03176"/>
    </source>
</evidence>
<organism evidence="8 9">
    <name type="scientific">Lignipirellula cremea</name>
    <dbReference type="NCBI Taxonomy" id="2528010"/>
    <lineage>
        <taxon>Bacteria</taxon>
        <taxon>Pseudomonadati</taxon>
        <taxon>Planctomycetota</taxon>
        <taxon>Planctomycetia</taxon>
        <taxon>Pirellulales</taxon>
        <taxon>Pirellulaceae</taxon>
        <taxon>Lignipirellula</taxon>
    </lineage>
</organism>
<feature type="transmembrane region" description="Helical" evidence="6">
    <location>
        <begin position="650"/>
        <end position="672"/>
    </location>
</feature>
<evidence type="ECO:0000313" key="9">
    <source>
        <dbReference type="Proteomes" id="UP000317648"/>
    </source>
</evidence>
<reference evidence="8 9" key="1">
    <citation type="submission" date="2019-02" db="EMBL/GenBank/DDBJ databases">
        <title>Deep-cultivation of Planctomycetes and their phenomic and genomic characterization uncovers novel biology.</title>
        <authorList>
            <person name="Wiegand S."/>
            <person name="Jogler M."/>
            <person name="Boedeker C."/>
            <person name="Pinto D."/>
            <person name="Vollmers J."/>
            <person name="Rivas-Marin E."/>
            <person name="Kohn T."/>
            <person name="Peeters S.H."/>
            <person name="Heuer A."/>
            <person name="Rast P."/>
            <person name="Oberbeckmann S."/>
            <person name="Bunk B."/>
            <person name="Jeske O."/>
            <person name="Meyerdierks A."/>
            <person name="Storesund J.E."/>
            <person name="Kallscheuer N."/>
            <person name="Luecker S."/>
            <person name="Lage O.M."/>
            <person name="Pohl T."/>
            <person name="Merkel B.J."/>
            <person name="Hornburger P."/>
            <person name="Mueller R.-W."/>
            <person name="Bruemmer F."/>
            <person name="Labrenz M."/>
            <person name="Spormann A.M."/>
            <person name="Op den Camp H."/>
            <person name="Overmann J."/>
            <person name="Amann R."/>
            <person name="Jetten M.S.M."/>
            <person name="Mascher T."/>
            <person name="Medema M.H."/>
            <person name="Devos D.P."/>
            <person name="Kaster A.-K."/>
            <person name="Ovreas L."/>
            <person name="Rohde M."/>
            <person name="Galperin M.Y."/>
            <person name="Jogler C."/>
        </authorList>
    </citation>
    <scope>NUCLEOTIDE SEQUENCE [LARGE SCALE GENOMIC DNA]</scope>
    <source>
        <strain evidence="8 9">Pla85_3_4</strain>
    </source>
</reference>
<feature type="domain" description="Membrane transport protein MMPL" evidence="7">
    <location>
        <begin position="540"/>
        <end position="753"/>
    </location>
</feature>
<dbReference type="KEGG" id="lcre:Pla8534_50450"/>
<dbReference type="InterPro" id="IPR004869">
    <property type="entry name" value="MMPL_dom"/>
</dbReference>
<dbReference type="EMBL" id="CP036433">
    <property type="protein sequence ID" value="QDU97200.1"/>
    <property type="molecule type" value="Genomic_DNA"/>
</dbReference>
<dbReference type="Proteomes" id="UP000317648">
    <property type="component" value="Chromosome"/>
</dbReference>
<feature type="transmembrane region" description="Helical" evidence="6">
    <location>
        <begin position="205"/>
        <end position="224"/>
    </location>
</feature>
<sequence length="770" mass="83803">MKTWSRSLVDFLIRWRYALFITALAIGAAAIGPASRLGFDRSIENMFAPSDPLLPPYSRLKARFGGNEIVMAVYRDEMLFNPTGEGVVRVGEVADELRKVPGVRDVLSVAQIDSLLRTPLFFGTTAVANSRLAKNYRYVFEAYTHSGDGRTAAVVCMLIPEQETDAPRRETIDQLRTIISRQPHGMLAGEPVMVVDGFRYVEEDGARMGLFTTILLGLVILLCFRSLRWLAIPLLVVQFTLLLTKAVLVLSGLRLSMVSSMLTAIVTVVGVAAVVHVVVRFREARSEGLSQKEALAQAGTILAGAIFWSCMTDAAGFLALTFADVGPIHDFGLMMAIGSVLVLVSAACVIPTLALLGSWDADPRRAWGEGVIDFGLDRLVDWTVKHPFVLGIGTLLLLALSVVGLLRQQIETDFTRNFRQGSPIVQAYQDIEKEFGGAGVWDIMLPAPASIDSVYLNRVLELENDLRAIELPAGEPGAAPARLTKVISLADVDEAAKASRMMRIAGPEARATGMKGALPAFFSALRSSDVDDQGNTWLRIMLRAKERESASQKLRLIAAVEEVTAKHFPPQDTPQTSAEVTGFYILLTNLIQSIVSDQWTTFGYATLGIFLMMTLAFRNPLQALLALVPNALPILLVLGGMGLLQYKLNMGAAMIAAVSMGLSVDSSIHYILSFQHARRNGLSVEASLRDVQQSVGRAMVFSTLALIAGFSVLCVSNFVPTIYFGALVSLSMLGGLLGNLLVLPLLLRLCTRENREEDLPQSSERNTKEE</sequence>
<keyword evidence="2" id="KW-1003">Cell membrane</keyword>
<evidence type="ECO:0000256" key="4">
    <source>
        <dbReference type="ARBA" id="ARBA00022989"/>
    </source>
</evidence>
<feature type="transmembrane region" description="Helical" evidence="6">
    <location>
        <begin position="335"/>
        <end position="356"/>
    </location>
</feature>
<feature type="transmembrane region" description="Helical" evidence="6">
    <location>
        <begin position="724"/>
        <end position="747"/>
    </location>
</feature>
<dbReference type="InterPro" id="IPR050545">
    <property type="entry name" value="Mycobact_MmpL"/>
</dbReference>
<evidence type="ECO:0000256" key="2">
    <source>
        <dbReference type="ARBA" id="ARBA00022475"/>
    </source>
</evidence>
<dbReference type="PANTHER" id="PTHR33406">
    <property type="entry name" value="MEMBRANE PROTEIN MJ1562-RELATED"/>
    <property type="match status" value="1"/>
</dbReference>
<feature type="transmembrane region" description="Helical" evidence="6">
    <location>
        <begin position="231"/>
        <end position="251"/>
    </location>
</feature>
<keyword evidence="5 6" id="KW-0472">Membrane</keyword>
<feature type="transmembrane region" description="Helical" evidence="6">
    <location>
        <begin position="257"/>
        <end position="279"/>
    </location>
</feature>
<evidence type="ECO:0000313" key="8">
    <source>
        <dbReference type="EMBL" id="QDU97200.1"/>
    </source>
</evidence>
<dbReference type="Pfam" id="PF03176">
    <property type="entry name" value="MMPL"/>
    <property type="match status" value="2"/>
</dbReference>
<dbReference type="GO" id="GO:0005886">
    <property type="term" value="C:plasma membrane"/>
    <property type="evidence" value="ECO:0007669"/>
    <property type="project" value="UniProtKB-SubCell"/>
</dbReference>
<evidence type="ECO:0000256" key="1">
    <source>
        <dbReference type="ARBA" id="ARBA00004651"/>
    </source>
</evidence>
<gene>
    <name evidence="8" type="primary">ydgH_2</name>
    <name evidence="8" type="ORF">Pla8534_50450</name>
</gene>
<dbReference type="PANTHER" id="PTHR33406:SF13">
    <property type="entry name" value="MEMBRANE PROTEIN YDFJ"/>
    <property type="match status" value="1"/>
</dbReference>
<accession>A0A518DZC4</accession>
<evidence type="ECO:0000256" key="5">
    <source>
        <dbReference type="ARBA" id="ARBA00023136"/>
    </source>
</evidence>
<feature type="transmembrane region" description="Helical" evidence="6">
    <location>
        <begin position="698"/>
        <end position="718"/>
    </location>
</feature>
<keyword evidence="9" id="KW-1185">Reference proteome</keyword>
<dbReference type="SUPFAM" id="SSF82866">
    <property type="entry name" value="Multidrug efflux transporter AcrB transmembrane domain"/>
    <property type="match status" value="2"/>
</dbReference>
<feature type="transmembrane region" description="Helical" evidence="6">
    <location>
        <begin position="388"/>
        <end position="406"/>
    </location>
</feature>
<evidence type="ECO:0000256" key="3">
    <source>
        <dbReference type="ARBA" id="ARBA00022692"/>
    </source>
</evidence>
<dbReference type="Gene3D" id="1.20.1640.10">
    <property type="entry name" value="Multidrug efflux transporter AcrB transmembrane domain"/>
    <property type="match status" value="2"/>
</dbReference>
<keyword evidence="4 6" id="KW-1133">Transmembrane helix</keyword>
<feature type="transmembrane region" description="Helical" evidence="6">
    <location>
        <begin position="300"/>
        <end position="323"/>
    </location>
</feature>
<dbReference type="RefSeq" id="WP_197442555.1">
    <property type="nucleotide sequence ID" value="NZ_CP036433.1"/>
</dbReference>
<feature type="transmembrane region" description="Helical" evidence="6">
    <location>
        <begin position="599"/>
        <end position="617"/>
    </location>
</feature>
<evidence type="ECO:0000256" key="6">
    <source>
        <dbReference type="SAM" id="Phobius"/>
    </source>
</evidence>
<dbReference type="AlphaFoldDB" id="A0A518DZC4"/>
<feature type="transmembrane region" description="Helical" evidence="6">
    <location>
        <begin position="624"/>
        <end position="644"/>
    </location>
</feature>
<name>A0A518DZC4_9BACT</name>
<protein>
    <submittedName>
        <fullName evidence="8">Membrane protein YdgH</fullName>
    </submittedName>
</protein>
<proteinExistence type="predicted"/>
<feature type="domain" description="Membrane transport protein MMPL" evidence="7">
    <location>
        <begin position="136"/>
        <end position="368"/>
    </location>
</feature>
<comment type="subcellular location">
    <subcellularLocation>
        <location evidence="1">Cell membrane</location>
        <topology evidence="1">Multi-pass membrane protein</topology>
    </subcellularLocation>
</comment>